<dbReference type="InterPro" id="IPR011010">
    <property type="entry name" value="DNA_brk_join_enz"/>
</dbReference>
<evidence type="ECO:0000256" key="3">
    <source>
        <dbReference type="ARBA" id="ARBA00023172"/>
    </source>
</evidence>
<dbReference type="Gene3D" id="1.10.443.10">
    <property type="entry name" value="Intergrase catalytic core"/>
    <property type="match status" value="1"/>
</dbReference>
<dbReference type="Proteomes" id="UP000560658">
    <property type="component" value="Unassembled WGS sequence"/>
</dbReference>
<comment type="caution">
    <text evidence="5">The sequence shown here is derived from an EMBL/GenBank/DDBJ whole genome shotgun (WGS) entry which is preliminary data.</text>
</comment>
<dbReference type="GO" id="GO:0006310">
    <property type="term" value="P:DNA recombination"/>
    <property type="evidence" value="ECO:0007669"/>
    <property type="project" value="UniProtKB-KW"/>
</dbReference>
<keyword evidence="6" id="KW-1185">Reference proteome</keyword>
<sequence>MNTFTSHFSEYINELIEQKHAMGYKYLCQEKMLKRFDAFCIENFPGATALDKDIVTQWAILRKGEHPATLESRVSPINELAKFIIRKGEHAYILPKGMLPKKTKYTPYIFGDEELKRFFAAIDNTCKFCYEVPLRHIVLPVFFRLLYCCGLRVSEARLMKLEDVNLKDGIITLVRTKFGKHRQVPLSPELRSLFNEYSLIIHATSRQDDWFFPGLHGEPMTVGNVNRNFRRFLWSAGISHCDKTKIGERGAPNVHSLRHTFAVNCLRKWMKQGKNTHAYLPVLQAFMGHAQFKDTAYYLHFSTDMAQDIRASLEEKVSFIIPTVLSQKGGQP</sequence>
<keyword evidence="3" id="KW-0233">DNA recombination</keyword>
<dbReference type="InterPro" id="IPR013762">
    <property type="entry name" value="Integrase-like_cat_sf"/>
</dbReference>
<gene>
    <name evidence="5" type="ORF">GGR06_004316</name>
</gene>
<comment type="similarity">
    <text evidence="1">Belongs to the 'phage' integrase family.</text>
</comment>
<reference evidence="5" key="1">
    <citation type="submission" date="2020-08" db="EMBL/GenBank/DDBJ databases">
        <title>Genomic Encyclopedia of Type Strains, Phase IV (KMG-IV): sequencing the most valuable type-strain genomes for metagenomic binning, comparative biology and taxonomic classification.</title>
        <authorList>
            <person name="Goeker M."/>
        </authorList>
    </citation>
    <scope>NUCLEOTIDE SEQUENCE [LARGE SCALE GENOMIC DNA]</scope>
    <source>
        <strain evidence="5">DSM 105720</strain>
    </source>
</reference>
<dbReference type="EMBL" id="JACIER010000045">
    <property type="protein sequence ID" value="MBB4046475.1"/>
    <property type="molecule type" value="Genomic_DNA"/>
</dbReference>
<name>A0A840DCW0_9BACE</name>
<dbReference type="Pfam" id="PF00589">
    <property type="entry name" value="Phage_integrase"/>
    <property type="match status" value="1"/>
</dbReference>
<dbReference type="InterPro" id="IPR050090">
    <property type="entry name" value="Tyrosine_recombinase_XerCD"/>
</dbReference>
<evidence type="ECO:0000313" key="6">
    <source>
        <dbReference type="Proteomes" id="UP000560658"/>
    </source>
</evidence>
<evidence type="ECO:0000259" key="4">
    <source>
        <dbReference type="PROSITE" id="PS51898"/>
    </source>
</evidence>
<protein>
    <submittedName>
        <fullName evidence="5">Integrase</fullName>
    </submittedName>
</protein>
<accession>A0A840DCW0</accession>
<dbReference type="SUPFAM" id="SSF56349">
    <property type="entry name" value="DNA breaking-rejoining enzymes"/>
    <property type="match status" value="1"/>
</dbReference>
<feature type="domain" description="Tyr recombinase" evidence="4">
    <location>
        <begin position="105"/>
        <end position="311"/>
    </location>
</feature>
<dbReference type="PROSITE" id="PS51898">
    <property type="entry name" value="TYR_RECOMBINASE"/>
    <property type="match status" value="1"/>
</dbReference>
<evidence type="ECO:0000256" key="2">
    <source>
        <dbReference type="ARBA" id="ARBA00023125"/>
    </source>
</evidence>
<organism evidence="5 6">
    <name type="scientific">Bacteroides reticulotermitis</name>
    <dbReference type="NCBI Taxonomy" id="1133319"/>
    <lineage>
        <taxon>Bacteria</taxon>
        <taxon>Pseudomonadati</taxon>
        <taxon>Bacteroidota</taxon>
        <taxon>Bacteroidia</taxon>
        <taxon>Bacteroidales</taxon>
        <taxon>Bacteroidaceae</taxon>
        <taxon>Bacteroides</taxon>
    </lineage>
</organism>
<dbReference type="GO" id="GO:0003677">
    <property type="term" value="F:DNA binding"/>
    <property type="evidence" value="ECO:0007669"/>
    <property type="project" value="UniProtKB-KW"/>
</dbReference>
<dbReference type="PANTHER" id="PTHR30349">
    <property type="entry name" value="PHAGE INTEGRASE-RELATED"/>
    <property type="match status" value="1"/>
</dbReference>
<proteinExistence type="inferred from homology"/>
<dbReference type="GO" id="GO:0015074">
    <property type="term" value="P:DNA integration"/>
    <property type="evidence" value="ECO:0007669"/>
    <property type="project" value="InterPro"/>
</dbReference>
<evidence type="ECO:0000313" key="5">
    <source>
        <dbReference type="EMBL" id="MBB4046475.1"/>
    </source>
</evidence>
<dbReference type="AlphaFoldDB" id="A0A840DCW0"/>
<keyword evidence="2" id="KW-0238">DNA-binding</keyword>
<evidence type="ECO:0000256" key="1">
    <source>
        <dbReference type="ARBA" id="ARBA00008857"/>
    </source>
</evidence>
<dbReference type="RefSeq" id="WP_044165844.1">
    <property type="nucleotide sequence ID" value="NZ_JACIER010000045.1"/>
</dbReference>
<dbReference type="InterPro" id="IPR002104">
    <property type="entry name" value="Integrase_catalytic"/>
</dbReference>
<dbReference type="PANTHER" id="PTHR30349:SF41">
    <property type="entry name" value="INTEGRASE_RECOMBINASE PROTEIN MJ0367-RELATED"/>
    <property type="match status" value="1"/>
</dbReference>